<reference evidence="1" key="2">
    <citation type="submission" date="2022-01" db="EMBL/GenBank/DDBJ databases">
        <authorList>
            <person name="Yamashiro T."/>
            <person name="Shiraishi A."/>
            <person name="Satake H."/>
            <person name="Nakayama K."/>
        </authorList>
    </citation>
    <scope>NUCLEOTIDE SEQUENCE</scope>
</reference>
<accession>A0ABQ5C3S8</accession>
<evidence type="ECO:0000313" key="2">
    <source>
        <dbReference type="Proteomes" id="UP001151760"/>
    </source>
</evidence>
<proteinExistence type="predicted"/>
<name>A0ABQ5C3S8_9ASTR</name>
<keyword evidence="2" id="KW-1185">Reference proteome</keyword>
<dbReference type="EMBL" id="BQNB010013817">
    <property type="protein sequence ID" value="GJT20598.1"/>
    <property type="molecule type" value="Genomic_DNA"/>
</dbReference>
<sequence length="252" mass="29024">MLAPSDGNLTLYQAYDNLYAMTEPGDGVTLIKRRCHDIHGDGVRDLATASGRGRLKVDLEPSTWRRRQESRDDVKSRRKTVTKDVGNMSVEELVRKKQLWLVKLVMMTYVKTARSRNIGIVIGENVNPTFSEDDDFDSVIDMKQRFKGSAELEKMYNGNTNSESECSDKSINYLFEVVGCSRPNGMYDVGKSDTVIMYDEHMDKLMHRLRDNGDVLTYPFIILENDQSNKKFLIYDEHAHWKMRKAKYVDTA</sequence>
<protein>
    <submittedName>
        <fullName evidence="1">Uncharacterized protein</fullName>
    </submittedName>
</protein>
<reference evidence="1" key="1">
    <citation type="journal article" date="2022" name="Int. J. Mol. Sci.">
        <title>Draft Genome of Tanacetum Coccineum: Genomic Comparison of Closely Related Tanacetum-Family Plants.</title>
        <authorList>
            <person name="Yamashiro T."/>
            <person name="Shiraishi A."/>
            <person name="Nakayama K."/>
            <person name="Satake H."/>
        </authorList>
    </citation>
    <scope>NUCLEOTIDE SEQUENCE</scope>
</reference>
<dbReference type="Proteomes" id="UP001151760">
    <property type="component" value="Unassembled WGS sequence"/>
</dbReference>
<evidence type="ECO:0000313" key="1">
    <source>
        <dbReference type="EMBL" id="GJT20598.1"/>
    </source>
</evidence>
<comment type="caution">
    <text evidence="1">The sequence shown here is derived from an EMBL/GenBank/DDBJ whole genome shotgun (WGS) entry which is preliminary data.</text>
</comment>
<organism evidence="1 2">
    <name type="scientific">Tanacetum coccineum</name>
    <dbReference type="NCBI Taxonomy" id="301880"/>
    <lineage>
        <taxon>Eukaryota</taxon>
        <taxon>Viridiplantae</taxon>
        <taxon>Streptophyta</taxon>
        <taxon>Embryophyta</taxon>
        <taxon>Tracheophyta</taxon>
        <taxon>Spermatophyta</taxon>
        <taxon>Magnoliopsida</taxon>
        <taxon>eudicotyledons</taxon>
        <taxon>Gunneridae</taxon>
        <taxon>Pentapetalae</taxon>
        <taxon>asterids</taxon>
        <taxon>campanulids</taxon>
        <taxon>Asterales</taxon>
        <taxon>Asteraceae</taxon>
        <taxon>Asteroideae</taxon>
        <taxon>Anthemideae</taxon>
        <taxon>Anthemidinae</taxon>
        <taxon>Tanacetum</taxon>
    </lineage>
</organism>
<gene>
    <name evidence="1" type="ORF">Tco_0890535</name>
</gene>